<evidence type="ECO:0000313" key="2">
    <source>
        <dbReference type="EMBL" id="KGA15076.1"/>
    </source>
</evidence>
<gene>
    <name evidence="2" type="ORF">GM51_15740</name>
</gene>
<dbReference type="SUPFAM" id="SSF52242">
    <property type="entry name" value="Cobalamin (vitamin B12)-binding domain"/>
    <property type="match status" value="1"/>
</dbReference>
<accession>A0A094QKU7</accession>
<dbReference type="Gene3D" id="1.10.1240.10">
    <property type="entry name" value="Methionine synthase domain"/>
    <property type="match status" value="1"/>
</dbReference>
<dbReference type="GO" id="GO:0003677">
    <property type="term" value="F:DNA binding"/>
    <property type="evidence" value="ECO:0007669"/>
    <property type="project" value="InterPro"/>
</dbReference>
<dbReference type="Pfam" id="PF02607">
    <property type="entry name" value="B12-binding_2"/>
    <property type="match status" value="1"/>
</dbReference>
<dbReference type="Gene3D" id="1.10.1660.10">
    <property type="match status" value="1"/>
</dbReference>
<dbReference type="GO" id="GO:0006355">
    <property type="term" value="P:regulation of DNA-templated transcription"/>
    <property type="evidence" value="ECO:0007669"/>
    <property type="project" value="InterPro"/>
</dbReference>
<feature type="domain" description="HTH merR-type" evidence="1">
    <location>
        <begin position="14"/>
        <end position="83"/>
    </location>
</feature>
<comment type="caution">
    <text evidence="2">The sequence shown here is derived from an EMBL/GenBank/DDBJ whole genome shotgun (WGS) entry which is preliminary data.</text>
</comment>
<dbReference type="InterPro" id="IPR036594">
    <property type="entry name" value="Meth_synthase_dom"/>
</dbReference>
<dbReference type="AlphaFoldDB" id="A0A094QKU7"/>
<organism evidence="2">
    <name type="scientific">freshwater metagenome</name>
    <dbReference type="NCBI Taxonomy" id="449393"/>
    <lineage>
        <taxon>unclassified sequences</taxon>
        <taxon>metagenomes</taxon>
        <taxon>ecological metagenomes</taxon>
    </lineage>
</organism>
<reference evidence="2" key="1">
    <citation type="submission" date="2014-06" db="EMBL/GenBank/DDBJ databases">
        <title>Key roles for freshwater Actinobacteria revealed by deep metagenomic sequencing.</title>
        <authorList>
            <person name="Ghai R."/>
            <person name="Mizuno C.M."/>
            <person name="Picazo A."/>
            <person name="Camacho A."/>
            <person name="Rodriguez-Valera F."/>
        </authorList>
    </citation>
    <scope>NUCLEOTIDE SEQUENCE</scope>
</reference>
<dbReference type="GO" id="GO:0046872">
    <property type="term" value="F:metal ion binding"/>
    <property type="evidence" value="ECO:0007669"/>
    <property type="project" value="InterPro"/>
</dbReference>
<dbReference type="InterPro" id="IPR000551">
    <property type="entry name" value="MerR-type_HTH_dom"/>
</dbReference>
<dbReference type="InterPro" id="IPR009061">
    <property type="entry name" value="DNA-bd_dom_put_sf"/>
</dbReference>
<dbReference type="SUPFAM" id="SSF46955">
    <property type="entry name" value="Putative DNA-binding domain"/>
    <property type="match status" value="1"/>
</dbReference>
<evidence type="ECO:0000259" key="1">
    <source>
        <dbReference type="PROSITE" id="PS50937"/>
    </source>
</evidence>
<name>A0A094QKU7_9ZZZZ</name>
<dbReference type="InterPro" id="IPR036724">
    <property type="entry name" value="Cobalamin-bd_sf"/>
</dbReference>
<dbReference type="Pfam" id="PF13411">
    <property type="entry name" value="MerR_1"/>
    <property type="match status" value="1"/>
</dbReference>
<dbReference type="SMART" id="SM00422">
    <property type="entry name" value="HTH_MERR"/>
    <property type="match status" value="1"/>
</dbReference>
<dbReference type="GO" id="GO:0031419">
    <property type="term" value="F:cobalamin binding"/>
    <property type="evidence" value="ECO:0007669"/>
    <property type="project" value="InterPro"/>
</dbReference>
<dbReference type="CDD" id="cd01104">
    <property type="entry name" value="HTH_MlrA-CarA"/>
    <property type="match status" value="1"/>
</dbReference>
<dbReference type="PROSITE" id="PS50937">
    <property type="entry name" value="HTH_MERR_2"/>
    <property type="match status" value="1"/>
</dbReference>
<sequence length="319" mass="33910">MSDMSQTAPPVGVGLTVAAVARRIGIAPATLRTWDRRYGLGPSVHLAGSHRRYSAIDVARIDLMRKLMLNGVLPSEAARSALSQEVSPANLVQGGSDLEPKADIYNATPDNVIAIDGPKAIIRSLNRVTSNLDATGCDQIISNTIQTHGVVWTWEQVLLPVLIALGQKWAETGEGVDQEHLLAESIIGQFRYMATQVTEPQNARPVLLACAPHELHTIPIFALAAALAEQNIASRILGARMPAAALANAVKKLGPSAIVVWSQTLGTADTSIWDLVEPMRPGHLRICAGPGWQEALPADVTKPNDFTSTLVALAAASGR</sequence>
<dbReference type="EMBL" id="JNSL01000126">
    <property type="protein sequence ID" value="KGA15076.1"/>
    <property type="molecule type" value="Genomic_DNA"/>
</dbReference>
<dbReference type="InterPro" id="IPR003759">
    <property type="entry name" value="Cbl-bd_cap"/>
</dbReference>
<proteinExistence type="predicted"/>
<protein>
    <recommendedName>
        <fullName evidence="1">HTH merR-type domain-containing protein</fullName>
    </recommendedName>
</protein>
<dbReference type="Gene3D" id="3.40.50.280">
    <property type="entry name" value="Cobalamin-binding domain"/>
    <property type="match status" value="1"/>
</dbReference>